<accession>A0A139HGP7</accession>
<dbReference type="Proteomes" id="UP000070133">
    <property type="component" value="Unassembled WGS sequence"/>
</dbReference>
<dbReference type="AlphaFoldDB" id="A0A139HGP7"/>
<feature type="compositionally biased region" description="Polar residues" evidence="2">
    <location>
        <begin position="414"/>
        <end position="429"/>
    </location>
</feature>
<dbReference type="EMBL" id="LFZN01000051">
    <property type="protein sequence ID" value="KXT01654.1"/>
    <property type="molecule type" value="Genomic_DNA"/>
</dbReference>
<keyword evidence="3" id="KW-0812">Transmembrane</keyword>
<dbReference type="Pfam" id="PF20237">
    <property type="entry name" value="DUF6594"/>
    <property type="match status" value="1"/>
</dbReference>
<dbReference type="PANTHER" id="PTHR34502:SF6">
    <property type="entry name" value="DUF6594 DOMAIN-CONTAINING PROTEIN"/>
    <property type="match status" value="1"/>
</dbReference>
<feature type="region of interest" description="Disordered" evidence="2">
    <location>
        <begin position="414"/>
        <end position="481"/>
    </location>
</feature>
<feature type="compositionally biased region" description="Pro residues" evidence="2">
    <location>
        <begin position="734"/>
        <end position="747"/>
    </location>
</feature>
<feature type="compositionally biased region" description="Basic and acidic residues" evidence="2">
    <location>
        <begin position="307"/>
        <end position="335"/>
    </location>
</feature>
<feature type="compositionally biased region" description="Low complexity" evidence="2">
    <location>
        <begin position="377"/>
        <end position="392"/>
    </location>
</feature>
<protein>
    <recommendedName>
        <fullName evidence="4">DUF6594 domain-containing protein</fullName>
    </recommendedName>
</protein>
<proteinExistence type="predicted"/>
<dbReference type="InterPro" id="IPR046529">
    <property type="entry name" value="DUF6594"/>
</dbReference>
<organism evidence="5 6">
    <name type="scientific">Pseudocercospora eumusae</name>
    <dbReference type="NCBI Taxonomy" id="321146"/>
    <lineage>
        <taxon>Eukaryota</taxon>
        <taxon>Fungi</taxon>
        <taxon>Dikarya</taxon>
        <taxon>Ascomycota</taxon>
        <taxon>Pezizomycotina</taxon>
        <taxon>Dothideomycetes</taxon>
        <taxon>Dothideomycetidae</taxon>
        <taxon>Mycosphaerellales</taxon>
        <taxon>Mycosphaerellaceae</taxon>
        <taxon>Pseudocercospora</taxon>
    </lineage>
</organism>
<feature type="compositionally biased region" description="Polar residues" evidence="2">
    <location>
        <begin position="217"/>
        <end position="229"/>
    </location>
</feature>
<keyword evidence="3" id="KW-1133">Transmembrane helix</keyword>
<sequence length="836" mass="92696">MSQGLPACIHPTVPAHQVLHGRARNENEALPPPAHAPPLATFSRASRKSQVAFLVPLRAYLILPTPHPGVTQASRREAREVLAYMDVSRLLAYSTVLHPFAPTTDAPCVFMQPEPASPAGRASQRTPPRLNLSRPEDLDAGKPTTARKRSKTESAVKENGQPASVQWVDIEANTPRRRSKRSNHGTGTPTQGQRSRRSTESEVGGFFPKLARILESGDSSVISRPNSRATAPRHRLEGGSERRSPRKDGSASSQRRPVKHKVGALSRRRTDPLPRFNPSLLSVLSSLTRNSDRSSSSNTTITQQSYDQHHVEYTKAKATRKHSESDIKATKKDYSPHALDVMDANSVDGSHDGRSIDTESSSSSQYEPSDAGSSDLPETPSSHSTFPSPTATRSGSLNGSVGSVAELRRKYDQHFNNTSPCSTRSNSYSPEAIPRNLRKLPKINDVAEDEEQSRQPSPPYNEVVYNARKRSSSQASDLPERYEERLRQQQDELRHHVAHTQNQHGQNYVDPAHAQHRSHSTSSNGSARAQREWQHLLAMQQYQYPLPPAQMAYPPPPQTTNGHIAHPDRPPVPDAPDSSQVTIAGYEMLARELTNDSSSVKPMYRKFSYLNHRILLHLQDELQELEERLRIVDEIVAQLDHSSEQTTPASRRGDAAFGGDWHHQRTLLLGRIFQKTEQYNRALKSFQDLGSADQTSPEPEQVETYREWLKQKTPIHEVETKFLDHEHDLLLPGRTPPPPSSPPPPPNKAQMLFTYLPVGLMLPLLLFSVIPTLAGRLIVTFLISVAAVLVSATTTKIRDLMPLNEWAVCASVYVLIMAAIAGVIPRHATTSTSGSC</sequence>
<feature type="region of interest" description="Disordered" evidence="2">
    <location>
        <begin position="109"/>
        <end position="203"/>
    </location>
</feature>
<dbReference type="OrthoDB" id="5416037at2759"/>
<gene>
    <name evidence="5" type="ORF">AC578_2760</name>
</gene>
<keyword evidence="3" id="KW-0472">Membrane</keyword>
<feature type="transmembrane region" description="Helical" evidence="3">
    <location>
        <begin position="803"/>
        <end position="824"/>
    </location>
</feature>
<keyword evidence="1" id="KW-0175">Coiled coil</keyword>
<evidence type="ECO:0000313" key="6">
    <source>
        <dbReference type="Proteomes" id="UP000070133"/>
    </source>
</evidence>
<feature type="compositionally biased region" description="Low complexity" evidence="2">
    <location>
        <begin position="284"/>
        <end position="305"/>
    </location>
</feature>
<evidence type="ECO:0000259" key="4">
    <source>
        <dbReference type="Pfam" id="PF20237"/>
    </source>
</evidence>
<evidence type="ECO:0000256" key="3">
    <source>
        <dbReference type="SAM" id="Phobius"/>
    </source>
</evidence>
<reference evidence="5 6" key="1">
    <citation type="submission" date="2015-07" db="EMBL/GenBank/DDBJ databases">
        <title>Comparative genomics of the Sigatoka disease complex on banana suggests a link between parallel evolutionary changes in Pseudocercospora fijiensis and Pseudocercospora eumusae and increased virulence on the banana host.</title>
        <authorList>
            <person name="Chang T.-C."/>
            <person name="Salvucci A."/>
            <person name="Crous P.W."/>
            <person name="Stergiopoulos I."/>
        </authorList>
    </citation>
    <scope>NUCLEOTIDE SEQUENCE [LARGE SCALE GENOMIC DNA]</scope>
    <source>
        <strain evidence="5 6">CBS 114824</strain>
    </source>
</reference>
<feature type="domain" description="DUF6594" evidence="4">
    <location>
        <begin position="586"/>
        <end position="817"/>
    </location>
</feature>
<dbReference type="PANTHER" id="PTHR34502">
    <property type="entry name" value="DUF6594 DOMAIN-CONTAINING PROTEIN-RELATED"/>
    <property type="match status" value="1"/>
</dbReference>
<feature type="transmembrane region" description="Helical" evidence="3">
    <location>
        <begin position="777"/>
        <end position="797"/>
    </location>
</feature>
<feature type="compositionally biased region" description="Basic and acidic residues" evidence="2">
    <location>
        <begin position="234"/>
        <end position="249"/>
    </location>
</feature>
<feature type="region of interest" description="Disordered" evidence="2">
    <location>
        <begin position="728"/>
        <end position="747"/>
    </location>
</feature>
<feature type="compositionally biased region" description="Polar residues" evidence="2">
    <location>
        <begin position="184"/>
        <end position="193"/>
    </location>
</feature>
<evidence type="ECO:0000256" key="1">
    <source>
        <dbReference type="SAM" id="Coils"/>
    </source>
</evidence>
<keyword evidence="6" id="KW-1185">Reference proteome</keyword>
<evidence type="ECO:0000313" key="5">
    <source>
        <dbReference type="EMBL" id="KXT01654.1"/>
    </source>
</evidence>
<feature type="region of interest" description="Disordered" evidence="2">
    <location>
        <begin position="217"/>
        <end position="399"/>
    </location>
</feature>
<name>A0A139HGP7_9PEZI</name>
<comment type="caution">
    <text evidence="5">The sequence shown here is derived from an EMBL/GenBank/DDBJ whole genome shotgun (WGS) entry which is preliminary data.</text>
</comment>
<feature type="coiled-coil region" evidence="1">
    <location>
        <begin position="615"/>
        <end position="642"/>
    </location>
</feature>
<evidence type="ECO:0000256" key="2">
    <source>
        <dbReference type="SAM" id="MobiDB-lite"/>
    </source>
</evidence>